<evidence type="ECO:0000256" key="2">
    <source>
        <dbReference type="SAM" id="Phobius"/>
    </source>
</evidence>
<keyword evidence="2" id="KW-1133">Transmembrane helix</keyword>
<feature type="compositionally biased region" description="Acidic residues" evidence="1">
    <location>
        <begin position="114"/>
        <end position="130"/>
    </location>
</feature>
<evidence type="ECO:0000256" key="1">
    <source>
        <dbReference type="SAM" id="MobiDB-lite"/>
    </source>
</evidence>
<comment type="caution">
    <text evidence="3">The sequence shown here is derived from an EMBL/GenBank/DDBJ whole genome shotgun (WGS) entry which is preliminary data.</text>
</comment>
<keyword evidence="2" id="KW-0812">Transmembrane</keyword>
<reference evidence="3 4" key="1">
    <citation type="submission" date="2020-10" db="EMBL/GenBank/DDBJ databases">
        <title>Sequencing the genomes of 1000 actinobacteria strains.</title>
        <authorList>
            <person name="Klenk H.-P."/>
        </authorList>
    </citation>
    <scope>NUCLEOTIDE SEQUENCE [LARGE SCALE GENOMIC DNA]</scope>
    <source>
        <strain evidence="3 4">DSM 15474</strain>
    </source>
</reference>
<dbReference type="EMBL" id="JADBEE010000001">
    <property type="protein sequence ID" value="MBE1514194.1"/>
    <property type="molecule type" value="Genomic_DNA"/>
</dbReference>
<feature type="transmembrane region" description="Helical" evidence="2">
    <location>
        <begin position="21"/>
        <end position="43"/>
    </location>
</feature>
<keyword evidence="4" id="KW-1185">Reference proteome</keyword>
<sequence>MSPRADRPITVTRKVHRRRRRARAVMAITVVAAVVAATGYGAWQFIEENEYLLDERCQVTVGETEHRLTPAQTYSAAHLAAGAADRNMPVQAAIDALAMSLQETELENRADPAEAADENAEGAEDNGEEEAAEVPAPILFAAGGAQWDAVDASNPTPRTADEFYQELSNSSRGDGTSETEWSAELDLDEAAEALSRPHNSSFYPQHEELARAFARPLTGMQPLGMTCQLSQIDVPGPDAEGLSEELRSTLPNLLGEESIAVEGSGENGSLSVSVAEVDPEAGVHDPVNEDSAERGDPLWLVAQWAVAAAETYGVQSVHAGTHEWQRDTGRWERVDEASDDAVEIGFSRD</sequence>
<organism evidence="3 4">
    <name type="scientific">Nesterenkonia halotolerans</name>
    <dbReference type="NCBI Taxonomy" id="225325"/>
    <lineage>
        <taxon>Bacteria</taxon>
        <taxon>Bacillati</taxon>
        <taxon>Actinomycetota</taxon>
        <taxon>Actinomycetes</taxon>
        <taxon>Micrococcales</taxon>
        <taxon>Micrococcaceae</taxon>
        <taxon>Nesterenkonia</taxon>
    </lineage>
</organism>
<gene>
    <name evidence="3" type="ORF">H4W26_000949</name>
</gene>
<proteinExistence type="predicted"/>
<feature type="region of interest" description="Disordered" evidence="1">
    <location>
        <begin position="106"/>
        <end position="130"/>
    </location>
</feature>
<evidence type="ECO:0008006" key="5">
    <source>
        <dbReference type="Google" id="ProtNLM"/>
    </source>
</evidence>
<accession>A0ABR9J5E4</accession>
<name>A0ABR9J5E4_9MICC</name>
<protein>
    <recommendedName>
        <fullName evidence="5">Heavy metal transporter</fullName>
    </recommendedName>
</protein>
<evidence type="ECO:0000313" key="4">
    <source>
        <dbReference type="Proteomes" id="UP000636579"/>
    </source>
</evidence>
<dbReference type="Proteomes" id="UP000636579">
    <property type="component" value="Unassembled WGS sequence"/>
</dbReference>
<dbReference type="RefSeq" id="WP_192590975.1">
    <property type="nucleotide sequence ID" value="NZ_JADBEE010000001.1"/>
</dbReference>
<evidence type="ECO:0000313" key="3">
    <source>
        <dbReference type="EMBL" id="MBE1514194.1"/>
    </source>
</evidence>
<keyword evidence="2" id="KW-0472">Membrane</keyword>